<reference evidence="3" key="1">
    <citation type="submission" date="2017-04" db="EMBL/GenBank/DDBJ databases">
        <authorList>
            <person name="Varghese N."/>
            <person name="Submissions S."/>
        </authorList>
    </citation>
    <scope>NUCLEOTIDE SEQUENCE [LARGE SCALE GENOMIC DNA]</scope>
    <source>
        <strain evidence="3">LMG 29540</strain>
    </source>
</reference>
<dbReference type="InterPro" id="IPR014756">
    <property type="entry name" value="Ig_E-set"/>
</dbReference>
<accession>A0A1X7L5G3</accession>
<dbReference type="OrthoDB" id="9758772at2"/>
<dbReference type="AlphaFoldDB" id="A0A1X7L5G3"/>
<feature type="domain" description="SLH" evidence="1">
    <location>
        <begin position="780"/>
        <end position="843"/>
    </location>
</feature>
<dbReference type="PROSITE" id="PS51272">
    <property type="entry name" value="SLH"/>
    <property type="match status" value="2"/>
</dbReference>
<evidence type="ECO:0000313" key="2">
    <source>
        <dbReference type="EMBL" id="SMG49020.1"/>
    </source>
</evidence>
<dbReference type="RefSeq" id="WP_085484966.1">
    <property type="nucleotide sequence ID" value="NZ_FXAT01000005.1"/>
</dbReference>
<dbReference type="SUPFAM" id="SSF81296">
    <property type="entry name" value="E set domains"/>
    <property type="match status" value="1"/>
</dbReference>
<dbReference type="STRING" id="1515439.SAMN06265784_10583"/>
<dbReference type="Pfam" id="PF00395">
    <property type="entry name" value="SLH"/>
    <property type="match status" value="3"/>
</dbReference>
<evidence type="ECO:0000313" key="3">
    <source>
        <dbReference type="Proteomes" id="UP000193228"/>
    </source>
</evidence>
<proteinExistence type="predicted"/>
<keyword evidence="3" id="KW-1185">Reference proteome</keyword>
<feature type="domain" description="SLH" evidence="1">
    <location>
        <begin position="899"/>
        <end position="956"/>
    </location>
</feature>
<organism evidence="2 3">
    <name type="scientific">Paraburkholderia susongensis</name>
    <dbReference type="NCBI Taxonomy" id="1515439"/>
    <lineage>
        <taxon>Bacteria</taxon>
        <taxon>Pseudomonadati</taxon>
        <taxon>Pseudomonadota</taxon>
        <taxon>Betaproteobacteria</taxon>
        <taxon>Burkholderiales</taxon>
        <taxon>Burkholderiaceae</taxon>
        <taxon>Paraburkholderia</taxon>
    </lineage>
</organism>
<dbReference type="InterPro" id="IPR001119">
    <property type="entry name" value="SLH_dom"/>
</dbReference>
<dbReference type="Proteomes" id="UP000193228">
    <property type="component" value="Unassembled WGS sequence"/>
</dbReference>
<evidence type="ECO:0000259" key="1">
    <source>
        <dbReference type="PROSITE" id="PS51272"/>
    </source>
</evidence>
<dbReference type="EMBL" id="FXAT01000005">
    <property type="protein sequence ID" value="SMG49020.1"/>
    <property type="molecule type" value="Genomic_DNA"/>
</dbReference>
<name>A0A1X7L5G3_9BURK</name>
<sequence length="956" mass="99272">MSSVRFVNQLRLNTLRLIVSRHPSRERVLLTASALLWVNMLALPLCALAKIVTPPSSTPLKNPGPKHLVTPTPKIVSVSPAMGTGGSVTIKGNVPLGSAKTIYFGSQSVQYFGVNNDGSLTATMPYGLESPGNVIPVSVLLSSGTTQTVAFGDATYTVPLGYMGVTGPLPWNPQAGDYAWVNGQGRSFSLGAPKALTYTTMTPVLHISAGFTNQSTQYPETKGPPYGPNSNVGNVGKFSAKLESCVPAANAGDGACTGWDNSPGMWESVGNPVSLTLNMPASGDASGDIALPMGPLFSEQNLAATVRTVLQLTLSDTETPGNPIRNANYTSAPANVVVVPIAFMQAKLIPLGIVYAPPGDMSSVTFTTNDNYNVNYVVGQSNSQTNKDTGTNAGSWNVSMTEGYDQASNKATVTWGDGESWDTSVSQGFGVQTNQNATTQYGQGIGLTYGIGGNVGTTPGNGLVCATSTNCATTALAPGWFESQPFWNDEFVLLIHPQYALYVIGKGTNRTALYGSVAATASPTVLDLYKCATGALTEGLSSCVFGYSGFGITNINQAQYKSATGKVTLTVDEAKRLLQLDPFYAALSQGATLDATRAAPIKTVSYGSFAGTTSQYPVVVTYNNNQVTTTTSGGQTSYTASVTNTQTSTTSLSGSGQVSYYVTLGLTGTESTVQTGTSEFDTQVAYSNSTAVSDQLVTTASVTLNDVDNQTQGPSGVACKACHNPLPSKPTVNVFLDKMFGGFMFQDASSVSSNKFSAAQATAALKLLDLDAMTQTQEARIQRFSDVPNGTAGKVAIGILTRVNIMTGYADGTFKPSEPFTRGQLAVALATALKLPATPGQSQFTDVASTDALAAPASAAAKAGLLVLPSATTLKPSDPVTRQELATSLVRAFKATKAAAAPSDASQVASWATDSVRLATGAGYMQTFADGTFKPTAPMTRSDAAQAILSAVSQKH</sequence>
<protein>
    <submittedName>
        <fullName evidence="2">S-layer homology domain-containing protein</fullName>
    </submittedName>
</protein>
<gene>
    <name evidence="2" type="ORF">SAMN06265784_10583</name>
</gene>